<dbReference type="Proteomes" id="UP000027195">
    <property type="component" value="Unassembled WGS sequence"/>
</dbReference>
<protein>
    <submittedName>
        <fullName evidence="2">Uncharacterized protein</fullName>
    </submittedName>
</protein>
<keyword evidence="1" id="KW-0812">Transmembrane</keyword>
<accession>A0A067M161</accession>
<evidence type="ECO:0000256" key="1">
    <source>
        <dbReference type="SAM" id="Phobius"/>
    </source>
</evidence>
<gene>
    <name evidence="2" type="ORF">BOTBODRAFT_532313</name>
</gene>
<organism evidence="2 3">
    <name type="scientific">Botryobasidium botryosum (strain FD-172 SS1)</name>
    <dbReference type="NCBI Taxonomy" id="930990"/>
    <lineage>
        <taxon>Eukaryota</taxon>
        <taxon>Fungi</taxon>
        <taxon>Dikarya</taxon>
        <taxon>Basidiomycota</taxon>
        <taxon>Agaricomycotina</taxon>
        <taxon>Agaricomycetes</taxon>
        <taxon>Cantharellales</taxon>
        <taxon>Botryobasidiaceae</taxon>
        <taxon>Botryobasidium</taxon>
    </lineage>
</organism>
<dbReference type="EMBL" id="KL198080">
    <property type="protein sequence ID" value="KDQ09294.1"/>
    <property type="molecule type" value="Genomic_DNA"/>
</dbReference>
<keyword evidence="3" id="KW-1185">Reference proteome</keyword>
<reference evidence="3" key="1">
    <citation type="journal article" date="2014" name="Proc. Natl. Acad. Sci. U.S.A.">
        <title>Extensive sampling of basidiomycete genomes demonstrates inadequacy of the white-rot/brown-rot paradigm for wood decay fungi.</title>
        <authorList>
            <person name="Riley R."/>
            <person name="Salamov A.A."/>
            <person name="Brown D.W."/>
            <person name="Nagy L.G."/>
            <person name="Floudas D."/>
            <person name="Held B.W."/>
            <person name="Levasseur A."/>
            <person name="Lombard V."/>
            <person name="Morin E."/>
            <person name="Otillar R."/>
            <person name="Lindquist E.A."/>
            <person name="Sun H."/>
            <person name="LaButti K.M."/>
            <person name="Schmutz J."/>
            <person name="Jabbour D."/>
            <person name="Luo H."/>
            <person name="Baker S.E."/>
            <person name="Pisabarro A.G."/>
            <person name="Walton J.D."/>
            <person name="Blanchette R.A."/>
            <person name="Henrissat B."/>
            <person name="Martin F."/>
            <person name="Cullen D."/>
            <person name="Hibbett D.S."/>
            <person name="Grigoriev I.V."/>
        </authorList>
    </citation>
    <scope>NUCLEOTIDE SEQUENCE [LARGE SCALE GENOMIC DNA]</scope>
    <source>
        <strain evidence="3">FD-172 SS1</strain>
    </source>
</reference>
<evidence type="ECO:0000313" key="3">
    <source>
        <dbReference type="Proteomes" id="UP000027195"/>
    </source>
</evidence>
<keyword evidence="1" id="KW-0472">Membrane</keyword>
<dbReference type="AlphaFoldDB" id="A0A067M161"/>
<name>A0A067M161_BOTB1</name>
<dbReference type="InParanoid" id="A0A067M161"/>
<feature type="transmembrane region" description="Helical" evidence="1">
    <location>
        <begin position="42"/>
        <end position="61"/>
    </location>
</feature>
<sequence length="185" mass="21185">MDVAVHLPVLLFTLRSHSQLPLLLCLPPYPSLAHFVTRLLYPRAFFSFVFRFSFLFLLIIFSHAHNPNLVTHYLHARLQSLPASLRCTSGHPPSPYNILLSPLYSPHHRISRSATSTALLLYYTPSYHSTLYAFHYQVQLNLDLAVPSPPFSFYLRLRPIFSFVMIDSTNEYGCCVGVGLSIQRF</sequence>
<keyword evidence="1" id="KW-1133">Transmembrane helix</keyword>
<proteinExistence type="predicted"/>
<evidence type="ECO:0000313" key="2">
    <source>
        <dbReference type="EMBL" id="KDQ09294.1"/>
    </source>
</evidence>
<dbReference type="HOGENOM" id="CLU_1461089_0_0_1"/>